<evidence type="ECO:0000256" key="5">
    <source>
        <dbReference type="ARBA" id="ARBA00023239"/>
    </source>
</evidence>
<proteinExistence type="inferred from homology"/>
<feature type="site" description="Important for catalytic activity" evidence="7">
    <location>
        <position position="172"/>
    </location>
</feature>
<dbReference type="PANTHER" id="PTHR30518">
    <property type="entry name" value="ENDOLYTIC MUREIN TRANSGLYCOSYLASE"/>
    <property type="match status" value="1"/>
</dbReference>
<keyword evidence="5 7" id="KW-0456">Lyase</keyword>
<dbReference type="EMBL" id="PFBV01000003">
    <property type="protein sequence ID" value="PIT88368.1"/>
    <property type="molecule type" value="Genomic_DNA"/>
</dbReference>
<accession>A0A2M6W6F4</accession>
<name>A0A2M6W6F4_9BACT</name>
<dbReference type="NCBIfam" id="TIGR00247">
    <property type="entry name" value="endolytic transglycosylase MltG"/>
    <property type="match status" value="1"/>
</dbReference>
<dbReference type="GO" id="GO:0008932">
    <property type="term" value="F:lytic endotransglycosylase activity"/>
    <property type="evidence" value="ECO:0007669"/>
    <property type="project" value="UniProtKB-UniRule"/>
</dbReference>
<dbReference type="GO" id="GO:0005886">
    <property type="term" value="C:plasma membrane"/>
    <property type="evidence" value="ECO:0007669"/>
    <property type="project" value="UniProtKB-UniRule"/>
</dbReference>
<evidence type="ECO:0000256" key="3">
    <source>
        <dbReference type="ARBA" id="ARBA00022989"/>
    </source>
</evidence>
<keyword evidence="2 7" id="KW-0812">Transmembrane</keyword>
<comment type="similarity">
    <text evidence="7">Belongs to the transglycosylase MltG family.</text>
</comment>
<comment type="function">
    <text evidence="7">Functions as a peptidoglycan terminase that cleaves nascent peptidoglycan strands endolytically to terminate their elongation.</text>
</comment>
<keyword evidence="3 7" id="KW-1133">Transmembrane helix</keyword>
<evidence type="ECO:0000256" key="2">
    <source>
        <dbReference type="ARBA" id="ARBA00022692"/>
    </source>
</evidence>
<dbReference type="GO" id="GO:0009252">
    <property type="term" value="P:peptidoglycan biosynthetic process"/>
    <property type="evidence" value="ECO:0007669"/>
    <property type="project" value="UniProtKB-UniRule"/>
</dbReference>
<dbReference type="HAMAP" id="MF_02065">
    <property type="entry name" value="MltG"/>
    <property type="match status" value="1"/>
</dbReference>
<gene>
    <name evidence="7" type="primary">mltG</name>
    <name evidence="8" type="ORF">COU29_01085</name>
</gene>
<dbReference type="EC" id="4.2.2.29" evidence="7"/>
<dbReference type="PANTHER" id="PTHR30518:SF2">
    <property type="entry name" value="ENDOLYTIC MUREIN TRANSGLYCOSYLASE"/>
    <property type="match status" value="1"/>
</dbReference>
<keyword evidence="4 7" id="KW-0472">Membrane</keyword>
<dbReference type="Pfam" id="PF02618">
    <property type="entry name" value="YceG"/>
    <property type="match status" value="1"/>
</dbReference>
<dbReference type="InterPro" id="IPR003770">
    <property type="entry name" value="MLTG-like"/>
</dbReference>
<keyword evidence="6 7" id="KW-0961">Cell wall biogenesis/degradation</keyword>
<dbReference type="Gene3D" id="3.30.160.60">
    <property type="entry name" value="Classic Zinc Finger"/>
    <property type="match status" value="1"/>
</dbReference>
<organism evidence="8 9">
    <name type="scientific">Candidatus Magasanikbacteria bacterium CG10_big_fil_rev_8_21_14_0_10_36_32</name>
    <dbReference type="NCBI Taxonomy" id="1974646"/>
    <lineage>
        <taxon>Bacteria</taxon>
        <taxon>Candidatus Magasanikiibacteriota</taxon>
    </lineage>
</organism>
<evidence type="ECO:0000256" key="7">
    <source>
        <dbReference type="HAMAP-Rule" id="MF_02065"/>
    </source>
</evidence>
<evidence type="ECO:0000313" key="9">
    <source>
        <dbReference type="Proteomes" id="UP000231426"/>
    </source>
</evidence>
<reference evidence="9" key="1">
    <citation type="submission" date="2017-09" db="EMBL/GenBank/DDBJ databases">
        <title>Depth-based differentiation of microbial function through sediment-hosted aquifers and enrichment of novel symbionts in the deep terrestrial subsurface.</title>
        <authorList>
            <person name="Probst A.J."/>
            <person name="Ladd B."/>
            <person name="Jarett J.K."/>
            <person name="Geller-Mcgrath D.E."/>
            <person name="Sieber C.M.K."/>
            <person name="Emerson J.B."/>
            <person name="Anantharaman K."/>
            <person name="Thomas B.C."/>
            <person name="Malmstrom R."/>
            <person name="Stieglmeier M."/>
            <person name="Klingl A."/>
            <person name="Woyke T."/>
            <person name="Ryan C.M."/>
            <person name="Banfield J.F."/>
        </authorList>
    </citation>
    <scope>NUCLEOTIDE SEQUENCE [LARGE SCALE GENOMIC DNA]</scope>
</reference>
<comment type="caution">
    <text evidence="8">The sequence shown here is derived from an EMBL/GenBank/DDBJ whole genome shotgun (WGS) entry which is preliminary data.</text>
</comment>
<sequence length="285" mass="32539">MSVNQKISIISLVILLAFPAAGYFYYKKTHPKYIPIPRPEINIRIKEGWNLRQIADDWKNKGIVSSTENIYNLLGQPAYNYEMQGKTAPVLALANDSRWAEIFFDKPDDSSYEGYLFPDTYTIYQDSDLNEILEKIFENLESKITIEMRAEIKKQGKTIFEILNMASIVEKEAPDEKNMAMVADIFWRRLDEGMALQSCATVNYVTGKSLPAVSAADKAIDSQYNTYKYRGLPPGPISNPSLTAIKATIYPEKNNYVYFMSGSDGVIHYAKTLEEHNINVYKYLK</sequence>
<evidence type="ECO:0000256" key="1">
    <source>
        <dbReference type="ARBA" id="ARBA00022475"/>
    </source>
</evidence>
<evidence type="ECO:0000313" key="8">
    <source>
        <dbReference type="EMBL" id="PIT88368.1"/>
    </source>
</evidence>
<dbReference type="AlphaFoldDB" id="A0A2M6W6F4"/>
<comment type="catalytic activity">
    <reaction evidence="7">
        <text>a peptidoglycan chain = a peptidoglycan chain with N-acetyl-1,6-anhydromuramyl-[peptide] at the reducing end + a peptidoglycan chain with N-acetylglucosamine at the non-reducing end.</text>
        <dbReference type="EC" id="4.2.2.29"/>
    </reaction>
</comment>
<evidence type="ECO:0000256" key="6">
    <source>
        <dbReference type="ARBA" id="ARBA00023316"/>
    </source>
</evidence>
<evidence type="ECO:0000256" key="4">
    <source>
        <dbReference type="ARBA" id="ARBA00023136"/>
    </source>
</evidence>
<dbReference type="GO" id="GO:0071555">
    <property type="term" value="P:cell wall organization"/>
    <property type="evidence" value="ECO:0007669"/>
    <property type="project" value="UniProtKB-KW"/>
</dbReference>
<keyword evidence="1 7" id="KW-1003">Cell membrane</keyword>
<protein>
    <recommendedName>
        <fullName evidence="7">Endolytic murein transglycosylase</fullName>
        <ecNumber evidence="7">4.2.2.29</ecNumber>
    </recommendedName>
    <alternativeName>
        <fullName evidence="7">Peptidoglycan lytic transglycosylase</fullName>
    </alternativeName>
    <alternativeName>
        <fullName evidence="7">Peptidoglycan polymerization terminase</fullName>
    </alternativeName>
</protein>
<dbReference type="Proteomes" id="UP000231426">
    <property type="component" value="Unassembled WGS sequence"/>
</dbReference>